<organism evidence="4 5">
    <name type="scientific">Geranomyces variabilis</name>
    <dbReference type="NCBI Taxonomy" id="109894"/>
    <lineage>
        <taxon>Eukaryota</taxon>
        <taxon>Fungi</taxon>
        <taxon>Fungi incertae sedis</taxon>
        <taxon>Chytridiomycota</taxon>
        <taxon>Chytridiomycota incertae sedis</taxon>
        <taxon>Chytridiomycetes</taxon>
        <taxon>Spizellomycetales</taxon>
        <taxon>Powellomycetaceae</taxon>
        <taxon>Geranomyces</taxon>
    </lineage>
</organism>
<proteinExistence type="inferred from homology"/>
<dbReference type="InterPro" id="IPR008462">
    <property type="entry name" value="CsbD"/>
</dbReference>
<comment type="similarity">
    <text evidence="1">Belongs to the UPF0337 (CsbD) family.</text>
</comment>
<evidence type="ECO:0000256" key="2">
    <source>
        <dbReference type="SAM" id="MobiDB-lite"/>
    </source>
</evidence>
<dbReference type="Pfam" id="PF05532">
    <property type="entry name" value="CsbD"/>
    <property type="match status" value="1"/>
</dbReference>
<evidence type="ECO:0000256" key="1">
    <source>
        <dbReference type="ARBA" id="ARBA00009129"/>
    </source>
</evidence>
<gene>
    <name evidence="4" type="ORF">HDU87_003226</name>
</gene>
<dbReference type="InterPro" id="IPR036629">
    <property type="entry name" value="YjbJ_sf"/>
</dbReference>
<dbReference type="Proteomes" id="UP001212152">
    <property type="component" value="Unassembled WGS sequence"/>
</dbReference>
<dbReference type="PANTHER" id="PTHR40460">
    <property type="entry name" value="CHROMOSOME 1, WHOLE GENOME SHOTGUN SEQUENCE"/>
    <property type="match status" value="1"/>
</dbReference>
<evidence type="ECO:0000259" key="3">
    <source>
        <dbReference type="Pfam" id="PF05532"/>
    </source>
</evidence>
<feature type="region of interest" description="Disordered" evidence="2">
    <location>
        <begin position="18"/>
        <end position="98"/>
    </location>
</feature>
<dbReference type="AlphaFoldDB" id="A0AAD5TK51"/>
<dbReference type="SUPFAM" id="SSF69047">
    <property type="entry name" value="Hypothetical protein YjbJ"/>
    <property type="match status" value="1"/>
</dbReference>
<name>A0AAD5TK51_9FUNG</name>
<comment type="caution">
    <text evidence="4">The sequence shown here is derived from an EMBL/GenBank/DDBJ whole genome shotgun (WGS) entry which is preliminary data.</text>
</comment>
<reference evidence="4" key="1">
    <citation type="submission" date="2020-05" db="EMBL/GenBank/DDBJ databases">
        <title>Phylogenomic resolution of chytrid fungi.</title>
        <authorList>
            <person name="Stajich J.E."/>
            <person name="Amses K."/>
            <person name="Simmons R."/>
            <person name="Seto K."/>
            <person name="Myers J."/>
            <person name="Bonds A."/>
            <person name="Quandt C.A."/>
            <person name="Barry K."/>
            <person name="Liu P."/>
            <person name="Grigoriev I."/>
            <person name="Longcore J.E."/>
            <person name="James T.Y."/>
        </authorList>
    </citation>
    <scope>NUCLEOTIDE SEQUENCE</scope>
    <source>
        <strain evidence="4">JEL0379</strain>
    </source>
</reference>
<accession>A0AAD5TK51</accession>
<dbReference type="EMBL" id="JADGJQ010000023">
    <property type="protein sequence ID" value="KAJ3178957.1"/>
    <property type="molecule type" value="Genomic_DNA"/>
</dbReference>
<dbReference type="Gene3D" id="1.10.1470.10">
    <property type="entry name" value="YjbJ"/>
    <property type="match status" value="1"/>
</dbReference>
<evidence type="ECO:0000313" key="5">
    <source>
        <dbReference type="Proteomes" id="UP001212152"/>
    </source>
</evidence>
<dbReference type="PANTHER" id="PTHR40460:SF1">
    <property type="entry name" value="CSBD-LIKE DOMAIN-CONTAINING PROTEIN"/>
    <property type="match status" value="1"/>
</dbReference>
<protein>
    <recommendedName>
        <fullName evidence="3">CsbD-like domain-containing protein</fullName>
    </recommendedName>
</protein>
<evidence type="ECO:0000313" key="4">
    <source>
        <dbReference type="EMBL" id="KAJ3178957.1"/>
    </source>
</evidence>
<feature type="domain" description="CsbD-like" evidence="3">
    <location>
        <begin position="7"/>
        <end position="54"/>
    </location>
</feature>
<sequence length="98" mass="9816">MTSSTLTGHLNAAKGAVKETVGSATGNHSLHAKGVAEKAEGHAQVNAAKAGNHVDAAGDKTAGNIKKNVGNALGNERMQTEGGATEAKGHVKSHLTTH</sequence>
<keyword evidence="5" id="KW-1185">Reference proteome</keyword>